<gene>
    <name evidence="10" type="ORF">AARAC_012063</name>
</gene>
<dbReference type="Pfam" id="PF00096">
    <property type="entry name" value="zf-C2H2"/>
    <property type="match status" value="3"/>
</dbReference>
<comment type="caution">
    <text evidence="10">The sequence shown here is derived from an EMBL/GenBank/DDBJ whole genome shotgun (WGS) entry which is preliminary data.</text>
</comment>
<evidence type="ECO:0000256" key="2">
    <source>
        <dbReference type="ARBA" id="ARBA00022723"/>
    </source>
</evidence>
<dbReference type="GO" id="GO:0005634">
    <property type="term" value="C:nucleus"/>
    <property type="evidence" value="ECO:0007669"/>
    <property type="project" value="UniProtKB-SubCell"/>
</dbReference>
<feature type="domain" description="C2H2-type" evidence="9">
    <location>
        <begin position="273"/>
        <end position="295"/>
    </location>
</feature>
<evidence type="ECO:0000313" key="11">
    <source>
        <dbReference type="Proteomes" id="UP000231358"/>
    </source>
</evidence>
<evidence type="ECO:0000256" key="1">
    <source>
        <dbReference type="ARBA" id="ARBA00004123"/>
    </source>
</evidence>
<name>A0A2G7G2D3_9EURO</name>
<evidence type="ECO:0000256" key="8">
    <source>
        <dbReference type="SAM" id="MobiDB-lite"/>
    </source>
</evidence>
<dbReference type="SMART" id="SM00355">
    <property type="entry name" value="ZnF_C2H2"/>
    <property type="match status" value="3"/>
</dbReference>
<feature type="compositionally biased region" description="Basic residues" evidence="8">
    <location>
        <begin position="388"/>
        <end position="398"/>
    </location>
</feature>
<dbReference type="GO" id="GO:0010468">
    <property type="term" value="P:regulation of gene expression"/>
    <property type="evidence" value="ECO:0007669"/>
    <property type="project" value="TreeGrafter"/>
</dbReference>
<evidence type="ECO:0000256" key="4">
    <source>
        <dbReference type="ARBA" id="ARBA00022771"/>
    </source>
</evidence>
<feature type="region of interest" description="Disordered" evidence="8">
    <location>
        <begin position="374"/>
        <end position="398"/>
    </location>
</feature>
<comment type="subcellular location">
    <subcellularLocation>
        <location evidence="1">Nucleus</location>
    </subcellularLocation>
</comment>
<keyword evidence="2" id="KW-0479">Metal-binding</keyword>
<feature type="domain" description="C2H2-type" evidence="9">
    <location>
        <begin position="303"/>
        <end position="331"/>
    </location>
</feature>
<dbReference type="PANTHER" id="PTHR16515:SF49">
    <property type="entry name" value="GASTRULA ZINC FINGER PROTEIN XLCGF49.1-LIKE-RELATED"/>
    <property type="match status" value="1"/>
</dbReference>
<dbReference type="SUPFAM" id="SSF57667">
    <property type="entry name" value="beta-beta-alpha zinc fingers"/>
    <property type="match status" value="1"/>
</dbReference>
<dbReference type="PROSITE" id="PS50157">
    <property type="entry name" value="ZINC_FINGER_C2H2_2"/>
    <property type="match status" value="3"/>
</dbReference>
<sequence>MEQTPTSFSSPSPFARSPPDNHIMLEDTSTYSSPMCSVSSYPSNSQSTTGLGISHCEMEGPSSQLRLFSPDTYSSPVTEWPNQLMHPESLLETTLDVGHFSPGPCYEPFGGHSDVSVSPLTYYSPQTLNAPSGFGSAMDFAGNSGTLGAPSSRFWPNTPQSDVASSEIQPLVKEEPDDNWEQQLLTKVSDSTGIDPVPQIPHIASDNAYLKSQHFSDNGNGTLVELNPNVGRQGDDSRKPTARNEPLEVVFQLAKSDSGLPDERCKILSANGLECTICGLRFTRRSNCREHIKRHDPSLRKSYHCEFCDRPFGRKADLRRHVISIHHGIRKFGCEECGQRFSRQDTLSRHKSDGCHRRPRNTDISREVEVIQASKQLSELTPKDLRSKNKRRPSFLKQ</sequence>
<accession>A0A2G7G2D3</accession>
<feature type="compositionally biased region" description="Low complexity" evidence="8">
    <location>
        <begin position="1"/>
        <end position="18"/>
    </location>
</feature>
<dbReference type="Proteomes" id="UP000231358">
    <property type="component" value="Unassembled WGS sequence"/>
</dbReference>
<protein>
    <submittedName>
        <fullName evidence="10">C2H2 finger domain protein (Ezf)</fullName>
    </submittedName>
</protein>
<evidence type="ECO:0000259" key="9">
    <source>
        <dbReference type="PROSITE" id="PS50157"/>
    </source>
</evidence>
<dbReference type="GO" id="GO:0008270">
    <property type="term" value="F:zinc ion binding"/>
    <property type="evidence" value="ECO:0007669"/>
    <property type="project" value="UniProtKB-KW"/>
</dbReference>
<dbReference type="PANTHER" id="PTHR16515">
    <property type="entry name" value="PR DOMAIN ZINC FINGER PROTEIN"/>
    <property type="match status" value="1"/>
</dbReference>
<dbReference type="EMBL" id="NEXV01000230">
    <property type="protein sequence ID" value="PIG86735.1"/>
    <property type="molecule type" value="Genomic_DNA"/>
</dbReference>
<dbReference type="InterPro" id="IPR050331">
    <property type="entry name" value="Zinc_finger"/>
</dbReference>
<dbReference type="Gene3D" id="3.30.160.60">
    <property type="entry name" value="Classic Zinc Finger"/>
    <property type="match status" value="2"/>
</dbReference>
<keyword evidence="6" id="KW-0539">Nucleus</keyword>
<feature type="domain" description="C2H2-type" evidence="9">
    <location>
        <begin position="332"/>
        <end position="361"/>
    </location>
</feature>
<dbReference type="AlphaFoldDB" id="A0A2G7G2D3"/>
<feature type="region of interest" description="Disordered" evidence="8">
    <location>
        <begin position="1"/>
        <end position="27"/>
    </location>
</feature>
<dbReference type="InterPro" id="IPR013087">
    <property type="entry name" value="Znf_C2H2_type"/>
</dbReference>
<dbReference type="STRING" id="656916.A0A2G7G2D3"/>
<evidence type="ECO:0000256" key="7">
    <source>
        <dbReference type="PROSITE-ProRule" id="PRU00042"/>
    </source>
</evidence>
<evidence type="ECO:0000313" key="10">
    <source>
        <dbReference type="EMBL" id="PIG86735.1"/>
    </source>
</evidence>
<organism evidence="10 11">
    <name type="scientific">Aspergillus arachidicola</name>
    <dbReference type="NCBI Taxonomy" id="656916"/>
    <lineage>
        <taxon>Eukaryota</taxon>
        <taxon>Fungi</taxon>
        <taxon>Dikarya</taxon>
        <taxon>Ascomycota</taxon>
        <taxon>Pezizomycotina</taxon>
        <taxon>Eurotiomycetes</taxon>
        <taxon>Eurotiomycetidae</taxon>
        <taxon>Eurotiales</taxon>
        <taxon>Aspergillaceae</taxon>
        <taxon>Aspergillus</taxon>
        <taxon>Aspergillus subgen. Circumdati</taxon>
    </lineage>
</organism>
<keyword evidence="5" id="KW-0862">Zinc</keyword>
<reference evidence="10 11" key="1">
    <citation type="submission" date="2017-05" db="EMBL/GenBank/DDBJ databases">
        <title>Genome sequence for an aflatoxigenic pathogen of Argentinian peanut, Aspergillus arachidicola.</title>
        <authorList>
            <person name="Moore G."/>
            <person name="Beltz S.B."/>
            <person name="Mack B.M."/>
        </authorList>
    </citation>
    <scope>NUCLEOTIDE SEQUENCE [LARGE SCALE GENOMIC DNA]</scope>
    <source>
        <strain evidence="10 11">CBS 117610</strain>
    </source>
</reference>
<evidence type="ECO:0000256" key="3">
    <source>
        <dbReference type="ARBA" id="ARBA00022737"/>
    </source>
</evidence>
<keyword evidence="3" id="KW-0677">Repeat</keyword>
<dbReference type="InterPro" id="IPR036236">
    <property type="entry name" value="Znf_C2H2_sf"/>
</dbReference>
<dbReference type="PROSITE" id="PS00028">
    <property type="entry name" value="ZINC_FINGER_C2H2_1"/>
    <property type="match status" value="3"/>
</dbReference>
<evidence type="ECO:0000256" key="6">
    <source>
        <dbReference type="ARBA" id="ARBA00023242"/>
    </source>
</evidence>
<proteinExistence type="predicted"/>
<evidence type="ECO:0000256" key="5">
    <source>
        <dbReference type="ARBA" id="ARBA00022833"/>
    </source>
</evidence>
<feature type="region of interest" description="Disordered" evidence="8">
    <location>
        <begin position="223"/>
        <end position="244"/>
    </location>
</feature>
<keyword evidence="11" id="KW-1185">Reference proteome</keyword>
<keyword evidence="4 7" id="KW-0863">Zinc-finger</keyword>